<dbReference type="PANTHER" id="PTHR39337">
    <property type="entry name" value="BLR5642 PROTEIN"/>
    <property type="match status" value="1"/>
</dbReference>
<dbReference type="Proteomes" id="UP000184226">
    <property type="component" value="Unassembled WGS sequence"/>
</dbReference>
<name>A0A1M5ZF78_9BURK</name>
<gene>
    <name evidence="1" type="ORF">SAMN04488135_11485</name>
</gene>
<accession>A0A1M5ZF78</accession>
<dbReference type="PANTHER" id="PTHR39337:SF1">
    <property type="entry name" value="BLR5642 PROTEIN"/>
    <property type="match status" value="1"/>
</dbReference>
<dbReference type="STRING" id="658167.SAMN04488135_11485"/>
<dbReference type="EMBL" id="FQXE01000014">
    <property type="protein sequence ID" value="SHI22867.1"/>
    <property type="molecule type" value="Genomic_DNA"/>
</dbReference>
<evidence type="ECO:0000313" key="2">
    <source>
        <dbReference type="Proteomes" id="UP000184226"/>
    </source>
</evidence>
<dbReference type="InterPro" id="IPR007438">
    <property type="entry name" value="DUF488"/>
</dbReference>
<organism evidence="1 2">
    <name type="scientific">Pollutimonas bauzanensis</name>
    <dbReference type="NCBI Taxonomy" id="658167"/>
    <lineage>
        <taxon>Bacteria</taxon>
        <taxon>Pseudomonadati</taxon>
        <taxon>Pseudomonadota</taxon>
        <taxon>Betaproteobacteria</taxon>
        <taxon>Burkholderiales</taxon>
        <taxon>Alcaligenaceae</taxon>
        <taxon>Pollutimonas</taxon>
    </lineage>
</organism>
<reference evidence="1 2" key="1">
    <citation type="submission" date="2016-11" db="EMBL/GenBank/DDBJ databases">
        <authorList>
            <person name="Jaros S."/>
            <person name="Januszkiewicz K."/>
            <person name="Wedrychowicz H."/>
        </authorList>
    </citation>
    <scope>NUCLEOTIDE SEQUENCE [LARGE SCALE GENOMIC DNA]</scope>
    <source>
        <strain evidence="1 2">CGMCC 1.10190</strain>
    </source>
</reference>
<dbReference type="OrthoDB" id="9789109at2"/>
<dbReference type="AlphaFoldDB" id="A0A1M5ZF78"/>
<proteinExistence type="predicted"/>
<evidence type="ECO:0008006" key="3">
    <source>
        <dbReference type="Google" id="ProtNLM"/>
    </source>
</evidence>
<keyword evidence="2" id="KW-1185">Reference proteome</keyword>
<protein>
    <recommendedName>
        <fullName evidence="3">DUF488 domain-containing protein</fullName>
    </recommendedName>
</protein>
<dbReference type="PIRSF" id="PIRSF024492">
    <property type="entry name" value="UCP024492"/>
    <property type="match status" value="1"/>
</dbReference>
<sequence length="179" mass="19917">MTCDPARPLVLTVGHSTRPIEEFVALLAAHGVTRLLDVRTVARSRHNPQFNMDELPRSLAAAGIGYEHVAGLGGFRRARPDSVNKGWRNTSFRGYADYMQTPEFARSLDWLLERAGDERLALMCAEAVPWRCHRSLIADALLVHGVCVKEIVSPAKLQEHKLTPFAKVDGMAITYPVEK</sequence>
<dbReference type="InterPro" id="IPR014519">
    <property type="entry name" value="UCP024492"/>
</dbReference>
<evidence type="ECO:0000313" key="1">
    <source>
        <dbReference type="EMBL" id="SHI22867.1"/>
    </source>
</evidence>
<dbReference type="Pfam" id="PF04343">
    <property type="entry name" value="DUF488"/>
    <property type="match status" value="1"/>
</dbReference>